<dbReference type="EMBL" id="AP019810">
    <property type="protein sequence ID" value="BBM15561.1"/>
    <property type="molecule type" value="Genomic_DNA"/>
</dbReference>
<evidence type="ECO:0000313" key="2">
    <source>
        <dbReference type="Proteomes" id="UP000509460"/>
    </source>
</evidence>
<dbReference type="AlphaFoldDB" id="A0AAI8WBK5"/>
<organism evidence="1 2">
    <name type="scientific">Enterococcus mundtii</name>
    <dbReference type="NCBI Taxonomy" id="53346"/>
    <lineage>
        <taxon>Bacteria</taxon>
        <taxon>Bacillati</taxon>
        <taxon>Bacillota</taxon>
        <taxon>Bacilli</taxon>
        <taxon>Lactobacillales</taxon>
        <taxon>Enterococcaceae</taxon>
        <taxon>Enterococcus</taxon>
    </lineage>
</organism>
<accession>A0AAI8WBK5</accession>
<dbReference type="InterPro" id="IPR012865">
    <property type="entry name" value="DUF1642"/>
</dbReference>
<gene>
    <name evidence="1" type="ORF">EM151A_2380</name>
</gene>
<dbReference type="Proteomes" id="UP000509460">
    <property type="component" value="Chromosome"/>
</dbReference>
<reference evidence="1 2" key="1">
    <citation type="submission" date="2019-07" db="EMBL/GenBank/DDBJ databases">
        <title>antibiotic susceptibility of plant-derived lactic acid bacteria.</title>
        <authorList>
            <person name="Sugiyama M."/>
            <person name="Noda M."/>
        </authorList>
    </citation>
    <scope>NUCLEOTIDE SEQUENCE [LARGE SCALE GENOMIC DNA]</scope>
    <source>
        <strain evidence="1 2">15-1A</strain>
    </source>
</reference>
<evidence type="ECO:0000313" key="1">
    <source>
        <dbReference type="EMBL" id="BBM15561.1"/>
    </source>
</evidence>
<sequence>MSKQEVLQKIEKLRTELFNLATDPKQTIDVRNMGYWISIGAAGAISIVEELDEPPITDEQAWNKIAEAYPDLPQSLRNTLDNAVFGKADKTHKPVVPQFVADWFEENFIALDWGNGGALVGAYRNKREYRDDFQDWIADTTNYPIETIIRMIDGYEVEKEPLYYVKFPVVDFNQWDLEAYLMKDDHGNILIADNNDFDDMKFTEQEIKTIDERYWAFAVPVEEVMEG</sequence>
<proteinExistence type="predicted"/>
<dbReference type="Pfam" id="PF07852">
    <property type="entry name" value="DUF1642"/>
    <property type="match status" value="1"/>
</dbReference>
<protein>
    <submittedName>
        <fullName evidence="1">Predicted pyrophosphatase</fullName>
    </submittedName>
</protein>
<name>A0AAI8WBK5_ENTMU</name>